<protein>
    <submittedName>
        <fullName evidence="1">4064_t:CDS:1</fullName>
    </submittedName>
</protein>
<reference evidence="1" key="1">
    <citation type="submission" date="2021-06" db="EMBL/GenBank/DDBJ databases">
        <authorList>
            <person name="Kallberg Y."/>
            <person name="Tangrot J."/>
            <person name="Rosling A."/>
        </authorList>
    </citation>
    <scope>NUCLEOTIDE SEQUENCE</scope>
    <source>
        <strain evidence="1">CL356</strain>
    </source>
</reference>
<gene>
    <name evidence="1" type="ORF">ACOLOM_LOCUS14483</name>
</gene>
<dbReference type="EMBL" id="CAJVPT010074751">
    <property type="protein sequence ID" value="CAG8784584.1"/>
    <property type="molecule type" value="Genomic_DNA"/>
</dbReference>
<dbReference type="Proteomes" id="UP000789525">
    <property type="component" value="Unassembled WGS sequence"/>
</dbReference>
<accession>A0ACA9RAV9</accession>
<evidence type="ECO:0000313" key="1">
    <source>
        <dbReference type="EMBL" id="CAG8784584.1"/>
    </source>
</evidence>
<keyword evidence="2" id="KW-1185">Reference proteome</keyword>
<evidence type="ECO:0000313" key="2">
    <source>
        <dbReference type="Proteomes" id="UP000789525"/>
    </source>
</evidence>
<sequence length="65" mass="7470">LHAQVQGEERNRVAWTREFEGSFRKLTSSGRATPFFTLRRMFDADRESTTSSSSLMNESVVSERV</sequence>
<proteinExistence type="predicted"/>
<name>A0ACA9RAV9_9GLOM</name>
<organism evidence="1 2">
    <name type="scientific">Acaulospora colombiana</name>
    <dbReference type="NCBI Taxonomy" id="27376"/>
    <lineage>
        <taxon>Eukaryota</taxon>
        <taxon>Fungi</taxon>
        <taxon>Fungi incertae sedis</taxon>
        <taxon>Mucoromycota</taxon>
        <taxon>Glomeromycotina</taxon>
        <taxon>Glomeromycetes</taxon>
        <taxon>Diversisporales</taxon>
        <taxon>Acaulosporaceae</taxon>
        <taxon>Acaulospora</taxon>
    </lineage>
</organism>
<feature type="non-terminal residue" evidence="1">
    <location>
        <position position="1"/>
    </location>
</feature>
<feature type="non-terminal residue" evidence="1">
    <location>
        <position position="65"/>
    </location>
</feature>
<comment type="caution">
    <text evidence="1">The sequence shown here is derived from an EMBL/GenBank/DDBJ whole genome shotgun (WGS) entry which is preliminary data.</text>
</comment>